<protein>
    <submittedName>
        <fullName evidence="4">Hypothetical_protein</fullName>
    </submittedName>
</protein>
<sequence length="415" mass="47618">MDYAKLVKFFAEQQQSMLIPQDFVIPESLQGFLNSNQILQYTIELILELEPSEGDLLQQIYTALGYQHLEENQLITLLVQKMKQSALYFEDLSDSCGNEIRVDDEKGEILTTSNLNNSPSIQRMPILDNNSLENSADQNTNLKEPSVDDEPQNPEPITVQAPVTAIQLTTKKQIAPFKMDLSDLSEKNEKCASPNVFDHLDDENALKSSQIVQTPVQNTLKIYQELINKLEQHFKVKINVNNFDPQMLKSDDCDVAGLQKLYQDQQEEYDQLYTENSLLKQQLKQIENNAQKYCKNNNITYSSVENTFNAMQNSASIQSPETEMKLSQKLQTLSKGFRSREQDYAEQVQLQKNMIMKLQTEKLKQDQIIIELRKQLDGLQMRLGASKRAATDYGLEKMKGQAHELMKKAERLGFK</sequence>
<keyword evidence="5" id="KW-1185">Reference proteome</keyword>
<evidence type="ECO:0000256" key="1">
    <source>
        <dbReference type="SAM" id="Coils"/>
    </source>
</evidence>
<feature type="compositionally biased region" description="Polar residues" evidence="2">
    <location>
        <begin position="131"/>
        <end position="143"/>
    </location>
</feature>
<gene>
    <name evidence="4" type="ORF">HINF_LOCUS4202</name>
    <name evidence="3" type="ORF">HINF_LOCUS6641</name>
</gene>
<dbReference type="EMBL" id="CAXDID020000008">
    <property type="protein sequence ID" value="CAL5977245.1"/>
    <property type="molecule type" value="Genomic_DNA"/>
</dbReference>
<feature type="region of interest" description="Disordered" evidence="2">
    <location>
        <begin position="131"/>
        <end position="159"/>
    </location>
</feature>
<evidence type="ECO:0000313" key="5">
    <source>
        <dbReference type="Proteomes" id="UP001642409"/>
    </source>
</evidence>
<dbReference type="Proteomes" id="UP001642409">
    <property type="component" value="Unassembled WGS sequence"/>
</dbReference>
<comment type="caution">
    <text evidence="3">The sequence shown here is derived from an EMBL/GenBank/DDBJ whole genome shotgun (WGS) entry which is preliminary data.</text>
</comment>
<name>A0AA86NGX0_9EUKA</name>
<accession>A0AA86NGX0</accession>
<evidence type="ECO:0000256" key="2">
    <source>
        <dbReference type="SAM" id="MobiDB-lite"/>
    </source>
</evidence>
<evidence type="ECO:0000313" key="4">
    <source>
        <dbReference type="EMBL" id="CAL5977245.1"/>
    </source>
</evidence>
<reference evidence="3" key="1">
    <citation type="submission" date="2023-06" db="EMBL/GenBank/DDBJ databases">
        <authorList>
            <person name="Kurt Z."/>
        </authorList>
    </citation>
    <scope>NUCLEOTIDE SEQUENCE</scope>
</reference>
<evidence type="ECO:0000313" key="3">
    <source>
        <dbReference type="EMBL" id="CAI9918996.1"/>
    </source>
</evidence>
<proteinExistence type="predicted"/>
<organism evidence="3">
    <name type="scientific">Hexamita inflata</name>
    <dbReference type="NCBI Taxonomy" id="28002"/>
    <lineage>
        <taxon>Eukaryota</taxon>
        <taxon>Metamonada</taxon>
        <taxon>Diplomonadida</taxon>
        <taxon>Hexamitidae</taxon>
        <taxon>Hexamitinae</taxon>
        <taxon>Hexamita</taxon>
    </lineage>
</organism>
<feature type="coiled-coil region" evidence="1">
    <location>
        <begin position="255"/>
        <end position="296"/>
    </location>
</feature>
<reference evidence="4 5" key="2">
    <citation type="submission" date="2024-07" db="EMBL/GenBank/DDBJ databases">
        <authorList>
            <person name="Akdeniz Z."/>
        </authorList>
    </citation>
    <scope>NUCLEOTIDE SEQUENCE [LARGE SCALE GENOMIC DNA]</scope>
</reference>
<keyword evidence="1" id="KW-0175">Coiled coil</keyword>
<dbReference type="AlphaFoldDB" id="A0AA86NGX0"/>
<dbReference type="EMBL" id="CATOUU010000171">
    <property type="protein sequence ID" value="CAI9918996.1"/>
    <property type="molecule type" value="Genomic_DNA"/>
</dbReference>